<evidence type="ECO:0000313" key="2">
    <source>
        <dbReference type="EMBL" id="CAD8330814.1"/>
    </source>
</evidence>
<reference evidence="2" key="1">
    <citation type="submission" date="2021-01" db="EMBL/GenBank/DDBJ databases">
        <authorList>
            <person name="Corre E."/>
            <person name="Pelletier E."/>
            <person name="Niang G."/>
            <person name="Scheremetjew M."/>
            <person name="Finn R."/>
            <person name="Kale V."/>
            <person name="Holt S."/>
            <person name="Cochrane G."/>
            <person name="Meng A."/>
            <person name="Brown T."/>
            <person name="Cohen L."/>
        </authorList>
    </citation>
    <scope>NUCLEOTIDE SEQUENCE</scope>
    <source>
        <strain evidence="2">CCMP3328</strain>
    </source>
</reference>
<feature type="region of interest" description="Disordered" evidence="1">
    <location>
        <begin position="1"/>
        <end position="20"/>
    </location>
</feature>
<proteinExistence type="predicted"/>
<feature type="region of interest" description="Disordered" evidence="1">
    <location>
        <begin position="56"/>
        <end position="135"/>
    </location>
</feature>
<protein>
    <submittedName>
        <fullName evidence="2">Uncharacterized protein</fullName>
    </submittedName>
</protein>
<feature type="region of interest" description="Disordered" evidence="1">
    <location>
        <begin position="197"/>
        <end position="235"/>
    </location>
</feature>
<feature type="compositionally biased region" description="Polar residues" evidence="1">
    <location>
        <begin position="89"/>
        <end position="129"/>
    </location>
</feature>
<dbReference type="AlphaFoldDB" id="A0A7R9WRK8"/>
<sequence length="235" mass="25396">MPSTIHDPQSTDHDAGPKTFKIPKMSEADVHSTAGVAMGHLLGVYSSLCKELVVHRQQSSTHQRTSTQHAASSIPNDAPADVPIAKPAASTTPSIRPNALVTENTRGSNPAASIPANSGDNSDAPSQQNRDTKPCKGEWKSVIHHLASASDGVMEQQESSKGRRNLEVINELSKVMDSQRAFRNRLHALKHQELAKFQEESSGGASLDMDKIMDDGELQKVDEDEARSTVSFNKP</sequence>
<accession>A0A7R9WRK8</accession>
<evidence type="ECO:0000256" key="1">
    <source>
        <dbReference type="SAM" id="MobiDB-lite"/>
    </source>
</evidence>
<dbReference type="EMBL" id="HBEF01004702">
    <property type="protein sequence ID" value="CAD8330814.1"/>
    <property type="molecule type" value="Transcribed_RNA"/>
</dbReference>
<name>A0A7R9WRK8_9STRA</name>
<feature type="compositionally biased region" description="Low complexity" evidence="1">
    <location>
        <begin position="56"/>
        <end position="69"/>
    </location>
</feature>
<gene>
    <name evidence="2" type="ORF">CAUS1442_LOCUS2912</name>
</gene>
<organism evidence="2">
    <name type="scientific">Craspedostauros australis</name>
    <dbReference type="NCBI Taxonomy" id="1486917"/>
    <lineage>
        <taxon>Eukaryota</taxon>
        <taxon>Sar</taxon>
        <taxon>Stramenopiles</taxon>
        <taxon>Ochrophyta</taxon>
        <taxon>Bacillariophyta</taxon>
        <taxon>Bacillariophyceae</taxon>
        <taxon>Bacillariophycidae</taxon>
        <taxon>Naviculales</taxon>
        <taxon>Naviculaceae</taxon>
        <taxon>Craspedostauros</taxon>
    </lineage>
</organism>
<feature type="compositionally biased region" description="Basic and acidic residues" evidence="1">
    <location>
        <begin position="208"/>
        <end position="221"/>
    </location>
</feature>